<dbReference type="Gene3D" id="1.10.3210.10">
    <property type="entry name" value="Hypothetical protein af1432"/>
    <property type="match status" value="1"/>
</dbReference>
<dbReference type="InterPro" id="IPR039356">
    <property type="entry name" value="YfbR/HDDC2"/>
</dbReference>
<evidence type="ECO:0000313" key="9">
    <source>
        <dbReference type="EMBL" id="AEH25058.1"/>
    </source>
</evidence>
<dbReference type="PANTHER" id="PTHR11845:SF13">
    <property type="entry name" value="5'-DEOXYNUCLEOTIDASE HDDC2"/>
    <property type="match status" value="1"/>
</dbReference>
<protein>
    <recommendedName>
        <fullName evidence="5">5'-deoxynucleotidase</fullName>
        <ecNumber evidence="5">3.1.3.89</ecNumber>
    </recommendedName>
</protein>
<keyword evidence="7 9" id="KW-0378">Hydrolase</keyword>
<dbReference type="HOGENOM" id="CLU_039453_4_2_2"/>
<reference evidence="9 10" key="1">
    <citation type="journal article" date="2011" name="J. Bacteriol.">
        <title>Complete genome sequence of the obligate piezophilic hyperthermophilic archaeon Pyrococcus yayanosii CH1.</title>
        <authorList>
            <person name="Jun X."/>
            <person name="Lupeng L."/>
            <person name="Minjuan X."/>
            <person name="Oger P."/>
            <person name="Fengping W."/>
            <person name="Jebbar M."/>
            <person name="Xiang X."/>
        </authorList>
    </citation>
    <scope>NUCLEOTIDE SEQUENCE [LARGE SCALE GENOMIC DNA]</scope>
    <source>
        <strain evidence="10">CH1 / JCM 16557</strain>
    </source>
</reference>
<proteinExistence type="predicted"/>
<dbReference type="EMBL" id="CP002779">
    <property type="protein sequence ID" value="AEH25058.1"/>
    <property type="molecule type" value="Genomic_DNA"/>
</dbReference>
<organism evidence="9 10">
    <name type="scientific">Pyrococcus yayanosii (strain CH1 / JCM 16557)</name>
    <dbReference type="NCBI Taxonomy" id="529709"/>
    <lineage>
        <taxon>Archaea</taxon>
        <taxon>Methanobacteriati</taxon>
        <taxon>Methanobacteriota</taxon>
        <taxon>Thermococci</taxon>
        <taxon>Thermococcales</taxon>
        <taxon>Thermococcaceae</taxon>
        <taxon>Pyrococcus</taxon>
    </lineage>
</organism>
<dbReference type="InterPro" id="IPR006674">
    <property type="entry name" value="HD_domain"/>
</dbReference>
<comment type="catalytic activity">
    <reaction evidence="1">
        <text>a 2'-deoxyribonucleoside 5'-phosphate + H2O = a 2'-deoxyribonucleoside + phosphate</text>
        <dbReference type="Rhea" id="RHEA:36167"/>
        <dbReference type="ChEBI" id="CHEBI:15377"/>
        <dbReference type="ChEBI" id="CHEBI:18274"/>
        <dbReference type="ChEBI" id="CHEBI:43474"/>
        <dbReference type="ChEBI" id="CHEBI:65317"/>
        <dbReference type="EC" id="3.1.3.89"/>
    </reaction>
</comment>
<dbReference type="AlphaFoldDB" id="F8AG04"/>
<keyword evidence="10" id="KW-1185">Reference proteome</keyword>
<dbReference type="SUPFAM" id="SSF109604">
    <property type="entry name" value="HD-domain/PDEase-like"/>
    <property type="match status" value="1"/>
</dbReference>
<dbReference type="GO" id="GO:0046872">
    <property type="term" value="F:metal ion binding"/>
    <property type="evidence" value="ECO:0007669"/>
    <property type="project" value="UniProtKB-KW"/>
</dbReference>
<comment type="subunit">
    <text evidence="4">Homodimer.</text>
</comment>
<keyword evidence="6" id="KW-0479">Metal-binding</keyword>
<evidence type="ECO:0000256" key="2">
    <source>
        <dbReference type="ARBA" id="ARBA00001936"/>
    </source>
</evidence>
<evidence type="ECO:0000256" key="7">
    <source>
        <dbReference type="ARBA" id="ARBA00022801"/>
    </source>
</evidence>
<dbReference type="SMART" id="SM00471">
    <property type="entry name" value="HDc"/>
    <property type="match status" value="1"/>
</dbReference>
<dbReference type="Proteomes" id="UP000008386">
    <property type="component" value="Chromosome"/>
</dbReference>
<dbReference type="Pfam" id="PF13023">
    <property type="entry name" value="HD_3"/>
    <property type="match status" value="1"/>
</dbReference>
<evidence type="ECO:0000259" key="8">
    <source>
        <dbReference type="PROSITE" id="PS51831"/>
    </source>
</evidence>
<dbReference type="InterPro" id="IPR003607">
    <property type="entry name" value="HD/PDEase_dom"/>
</dbReference>
<comment type="cofactor">
    <cofactor evidence="3">
        <name>Co(2+)</name>
        <dbReference type="ChEBI" id="CHEBI:48828"/>
    </cofactor>
</comment>
<gene>
    <name evidence="9" type="ordered locus">PYCH_13880</name>
</gene>
<sequence>MLDLIIEVGRLKTLPRTGWLLRGVSNPESIAEHSFRVTFVTMLLADELKRRGIPVDVERALKIAIIHDVAEARLTDIPLTAQAYFDKDVAERRAFREMLPDYLELFEDYAEGRTLEGRLVKFADKLEMLVQTYEYERAGHRNLNEFWRALDHLRRSEFYRYFRDLVEELARRRKV</sequence>
<dbReference type="GeneID" id="10837959"/>
<dbReference type="RefSeq" id="WP_013906114.1">
    <property type="nucleotide sequence ID" value="NC_015680.1"/>
</dbReference>
<dbReference type="STRING" id="529709.PYCH_13880"/>
<dbReference type="OrthoDB" id="46088at2157"/>
<evidence type="ECO:0000256" key="3">
    <source>
        <dbReference type="ARBA" id="ARBA00001941"/>
    </source>
</evidence>
<evidence type="ECO:0000256" key="4">
    <source>
        <dbReference type="ARBA" id="ARBA00011738"/>
    </source>
</evidence>
<comment type="cofactor">
    <cofactor evidence="2">
        <name>Mn(2+)</name>
        <dbReference type="ChEBI" id="CHEBI:29035"/>
    </cofactor>
</comment>
<accession>F8AG04</accession>
<dbReference type="GO" id="GO:0002953">
    <property type="term" value="F:5'-deoxynucleotidase activity"/>
    <property type="evidence" value="ECO:0007669"/>
    <property type="project" value="UniProtKB-EC"/>
</dbReference>
<name>F8AG04_PYRYC</name>
<dbReference type="PROSITE" id="PS51831">
    <property type="entry name" value="HD"/>
    <property type="match status" value="1"/>
</dbReference>
<feature type="domain" description="HD" evidence="8">
    <location>
        <begin position="30"/>
        <end position="129"/>
    </location>
</feature>
<dbReference type="KEGG" id="pya:PYCH_13880"/>
<dbReference type="EC" id="3.1.3.89" evidence="5"/>
<evidence type="ECO:0000256" key="1">
    <source>
        <dbReference type="ARBA" id="ARBA00001638"/>
    </source>
</evidence>
<dbReference type="eggNOG" id="arCOG04311">
    <property type="taxonomic scope" value="Archaea"/>
</dbReference>
<evidence type="ECO:0000256" key="5">
    <source>
        <dbReference type="ARBA" id="ARBA00012964"/>
    </source>
</evidence>
<evidence type="ECO:0000313" key="10">
    <source>
        <dbReference type="Proteomes" id="UP000008386"/>
    </source>
</evidence>
<evidence type="ECO:0000256" key="6">
    <source>
        <dbReference type="ARBA" id="ARBA00022723"/>
    </source>
</evidence>
<dbReference type="GO" id="GO:0005737">
    <property type="term" value="C:cytoplasm"/>
    <property type="evidence" value="ECO:0007669"/>
    <property type="project" value="TreeGrafter"/>
</dbReference>
<dbReference type="PANTHER" id="PTHR11845">
    <property type="entry name" value="5'-DEOXYNUCLEOTIDASE HDDC2"/>
    <property type="match status" value="1"/>
</dbReference>